<dbReference type="InterPro" id="IPR001499">
    <property type="entry name" value="GPCR_STE3"/>
</dbReference>
<evidence type="ECO:0000256" key="1">
    <source>
        <dbReference type="ARBA" id="ARBA00004141"/>
    </source>
</evidence>
<reference evidence="12" key="1">
    <citation type="submission" date="2019-10" db="EMBL/GenBank/DDBJ databases">
        <authorList>
            <person name="Nor Muhammad N."/>
        </authorList>
    </citation>
    <scope>NUCLEOTIDE SEQUENCE</scope>
</reference>
<feature type="transmembrane region" description="Helical" evidence="11">
    <location>
        <begin position="6"/>
        <end position="24"/>
    </location>
</feature>
<dbReference type="PANTHER" id="PTHR28097">
    <property type="entry name" value="PHEROMONE A FACTOR RECEPTOR"/>
    <property type="match status" value="1"/>
</dbReference>
<keyword evidence="3" id="KW-0589">Pheromone response</keyword>
<comment type="subcellular location">
    <subcellularLocation>
        <location evidence="1">Membrane</location>
        <topology evidence="1">Multi-pass membrane protein</topology>
    </subcellularLocation>
</comment>
<feature type="transmembrane region" description="Helical" evidence="11">
    <location>
        <begin position="115"/>
        <end position="136"/>
    </location>
</feature>
<feature type="transmembrane region" description="Helical" evidence="11">
    <location>
        <begin position="76"/>
        <end position="95"/>
    </location>
</feature>
<keyword evidence="8 12" id="KW-0675">Receptor</keyword>
<feature type="transmembrane region" description="Helical" evidence="11">
    <location>
        <begin position="165"/>
        <end position="185"/>
    </location>
</feature>
<evidence type="ECO:0000313" key="12">
    <source>
        <dbReference type="EMBL" id="VWO96426.1"/>
    </source>
</evidence>
<evidence type="ECO:0000256" key="2">
    <source>
        <dbReference type="ARBA" id="ARBA00011085"/>
    </source>
</evidence>
<evidence type="ECO:0000256" key="4">
    <source>
        <dbReference type="ARBA" id="ARBA00022692"/>
    </source>
</evidence>
<dbReference type="InterPro" id="IPR000481">
    <property type="entry name" value="GPCR_Pheromne_B_alpha_rcpt"/>
</dbReference>
<evidence type="ECO:0000256" key="5">
    <source>
        <dbReference type="ARBA" id="ARBA00022989"/>
    </source>
</evidence>
<evidence type="ECO:0000256" key="8">
    <source>
        <dbReference type="ARBA" id="ARBA00023170"/>
    </source>
</evidence>
<keyword evidence="5 11" id="KW-1133">Transmembrane helix</keyword>
<dbReference type="GO" id="GO:0005886">
    <property type="term" value="C:plasma membrane"/>
    <property type="evidence" value="ECO:0007669"/>
    <property type="project" value="TreeGrafter"/>
</dbReference>
<dbReference type="Pfam" id="PF02076">
    <property type="entry name" value="STE3"/>
    <property type="match status" value="1"/>
</dbReference>
<proteinExistence type="inferred from homology"/>
<sequence>MVDPTYPLFPVFAFLGFVLALVPLPWHLEAWNSSTCYYMLWASLACMNAFVNSAVWAKDALDHAPAWLMQYQATRITIAASVGIPAASMCINQRLYSIARVQAVMVTRAEKRRAVMIDTLICVLLPIIVVALSYVVQGHRYNVLEELGCFPALYNTLLTYFLVNWWPLLLGSIASVYCVLSLLAFNKRRAQFNEFLTSKKSSLTMSRYFRLMALSTTSLMLLIPISSYGIYLNVTSQPLGPWRSWSDTHFDFGRIEQIPAIVWRSNPRSVIANELNRWLSPACALIFFIWFGIASEARRHYSAAFWFVANKIGFESKRKNEKAGLQSLANTPSPTKSASFSEALPPYDYPKPPRILPTTSFTTSVSSFPEEKTFTTYQGLASTPSLVPASGSTTPIYDHFTRRLPDGTLEVIPPLPSRPASPISPLSPSGPSVALSPTDSVFSHDSAQSAASLSFTDIEAAYGARIPSFISLDIERSSEPPTPLNVHHAI</sequence>
<dbReference type="PRINTS" id="PR00901">
    <property type="entry name" value="PHEROMONEBAR"/>
</dbReference>
<feature type="transmembrane region" description="Helical" evidence="11">
    <location>
        <begin position="275"/>
        <end position="293"/>
    </location>
</feature>
<feature type="transmembrane region" description="Helical" evidence="11">
    <location>
        <begin position="208"/>
        <end position="231"/>
    </location>
</feature>
<dbReference type="PANTHER" id="PTHR28097:SF1">
    <property type="entry name" value="PHEROMONE A FACTOR RECEPTOR"/>
    <property type="match status" value="1"/>
</dbReference>
<feature type="compositionally biased region" description="Low complexity" evidence="10">
    <location>
        <begin position="420"/>
        <end position="432"/>
    </location>
</feature>
<name>A0A5K1JX83_9APHY</name>
<keyword evidence="7 11" id="KW-0472">Membrane</keyword>
<feature type="region of interest" description="Disordered" evidence="10">
    <location>
        <begin position="413"/>
        <end position="432"/>
    </location>
</feature>
<dbReference type="GO" id="GO:0004934">
    <property type="term" value="F:mating-type alpha-factor pheromone receptor activity"/>
    <property type="evidence" value="ECO:0007669"/>
    <property type="project" value="InterPro"/>
</dbReference>
<organism evidence="12">
    <name type="scientific">Ganoderma boninense</name>
    <dbReference type="NCBI Taxonomy" id="34458"/>
    <lineage>
        <taxon>Eukaryota</taxon>
        <taxon>Fungi</taxon>
        <taxon>Dikarya</taxon>
        <taxon>Basidiomycota</taxon>
        <taxon>Agaricomycotina</taxon>
        <taxon>Agaricomycetes</taxon>
        <taxon>Polyporales</taxon>
        <taxon>Polyporaceae</taxon>
        <taxon>Ganoderma</taxon>
    </lineage>
</organism>
<keyword evidence="9" id="KW-0807">Transducer</keyword>
<protein>
    <submittedName>
        <fullName evidence="12">Pheromone receptor CPRa1p</fullName>
    </submittedName>
</protein>
<evidence type="ECO:0000256" key="3">
    <source>
        <dbReference type="ARBA" id="ARBA00022507"/>
    </source>
</evidence>
<keyword evidence="6" id="KW-0297">G-protein coupled receptor</keyword>
<dbReference type="AlphaFoldDB" id="A0A5K1JX83"/>
<comment type="similarity">
    <text evidence="2">Belongs to the G-protein coupled receptor 4 family.</text>
</comment>
<feature type="transmembrane region" description="Helical" evidence="11">
    <location>
        <begin position="36"/>
        <end position="56"/>
    </location>
</feature>
<evidence type="ECO:0000256" key="7">
    <source>
        <dbReference type="ARBA" id="ARBA00023136"/>
    </source>
</evidence>
<dbReference type="CDD" id="cd14966">
    <property type="entry name" value="7tmD_STE3"/>
    <property type="match status" value="1"/>
</dbReference>
<keyword evidence="4 11" id="KW-0812">Transmembrane</keyword>
<evidence type="ECO:0000256" key="11">
    <source>
        <dbReference type="SAM" id="Phobius"/>
    </source>
</evidence>
<gene>
    <name evidence="12" type="primary">Q9C1Q9</name>
</gene>
<dbReference type="PRINTS" id="PR00899">
    <property type="entry name" value="GPCRSTE3"/>
</dbReference>
<evidence type="ECO:0000256" key="9">
    <source>
        <dbReference type="ARBA" id="ARBA00023224"/>
    </source>
</evidence>
<evidence type="ECO:0000256" key="10">
    <source>
        <dbReference type="SAM" id="MobiDB-lite"/>
    </source>
</evidence>
<dbReference type="GO" id="GO:0000750">
    <property type="term" value="P:pheromone-dependent signal transduction involved in conjugation with cellular fusion"/>
    <property type="evidence" value="ECO:0007669"/>
    <property type="project" value="TreeGrafter"/>
</dbReference>
<evidence type="ECO:0000256" key="6">
    <source>
        <dbReference type="ARBA" id="ARBA00023040"/>
    </source>
</evidence>
<dbReference type="EMBL" id="LR725626">
    <property type="protein sequence ID" value="VWO96426.1"/>
    <property type="molecule type" value="Genomic_DNA"/>
</dbReference>
<accession>A0A5K1JX83</accession>